<dbReference type="Proteomes" id="UP000078046">
    <property type="component" value="Unassembled WGS sequence"/>
</dbReference>
<dbReference type="InterPro" id="IPR001478">
    <property type="entry name" value="PDZ"/>
</dbReference>
<name>A0A177B808_9BILA</name>
<dbReference type="InterPro" id="IPR036034">
    <property type="entry name" value="PDZ_sf"/>
</dbReference>
<feature type="domain" description="PDZ" evidence="1">
    <location>
        <begin position="325"/>
        <end position="418"/>
    </location>
</feature>
<sequence>MDDKLRGKFVPKSISDSITKTTNQNYKNDGHKTKIIKNSNVDQTHKRFDIGKNITDLSNSKTYKSNSNWHLTSISDEKVFLENEHVEPVKSLSTFDSGVPVKICYKTAPSRKMLPNGQVVTQPGKIIYSENAPVFIMPSKYINESVAIKTVNRRLSQGFMNELLHSSNLKKAIVISKPGTKNAPEIDVIALQNIKNYDAQPQTPVRSHTPKLKKFTKKLTPKLSIRRAMSDRKYTQSEMSQSGNHLNPLRIKKPSTSFCMNRSPLIRQNASNQDYYNKLDSNEVNQSNKDIERHQRLILLTKNKDNLYDQSCAAFLKSEFNYIRNIFIEKGENGFGFSVRGVIKSNENASGQYNFLPSKDHPALQYVDNIASNGKAESSGLHTGDFIIKVNGINVANWMHQDLKRLIIASQNFITLTVASCIKNPSIASEDSFLGITSEFYRTSIPEKTSKSETHEVSFNVEQYNEISMLPDIIEKNVNVNRANLDKIEKSLSTASEKLNKSDILENKIAIKAEKIDENEFKNQNQTKPIESNLKMSIIYNLLTLMIQKQKGSGNTDEINKKIDQNFLHLMDICNVSSLGFINSMIELNHNEKQLKKYLKLKNGNKINIKTGKDLNMVKDFREWKKKFSNSSKRQMKEKNDKRDKMLYKIFETLDENYDFIALYNQMPNQDESPIDFLLITEMNKFISLESEQSKNNTVSNSSIKTSNSSQSINYRYLAEIRHDNFKNTKYPLNFNSKILDASKSNIYDSTEKSDTLIRKYNETIHTLKDHFAQVDRSVS</sequence>
<gene>
    <name evidence="2" type="ORF">A3Q56_01839</name>
</gene>
<evidence type="ECO:0000313" key="2">
    <source>
        <dbReference type="EMBL" id="OAF70428.1"/>
    </source>
</evidence>
<organism evidence="2 3">
    <name type="scientific">Intoshia linei</name>
    <dbReference type="NCBI Taxonomy" id="1819745"/>
    <lineage>
        <taxon>Eukaryota</taxon>
        <taxon>Metazoa</taxon>
        <taxon>Spiralia</taxon>
        <taxon>Lophotrochozoa</taxon>
        <taxon>Mesozoa</taxon>
        <taxon>Orthonectida</taxon>
        <taxon>Rhopaluridae</taxon>
        <taxon>Intoshia</taxon>
    </lineage>
</organism>
<dbReference type="AlphaFoldDB" id="A0A177B808"/>
<evidence type="ECO:0000259" key="1">
    <source>
        <dbReference type="PROSITE" id="PS50106"/>
    </source>
</evidence>
<dbReference type="OrthoDB" id="445896at2759"/>
<reference evidence="2 3" key="1">
    <citation type="submission" date="2016-04" db="EMBL/GenBank/DDBJ databases">
        <title>The genome of Intoshia linei affirms orthonectids as highly simplified spiralians.</title>
        <authorList>
            <person name="Mikhailov K.V."/>
            <person name="Slusarev G.S."/>
            <person name="Nikitin M.A."/>
            <person name="Logacheva M.D."/>
            <person name="Penin A."/>
            <person name="Aleoshin V."/>
            <person name="Panchin Y.V."/>
        </authorList>
    </citation>
    <scope>NUCLEOTIDE SEQUENCE [LARGE SCALE GENOMIC DNA]</scope>
    <source>
        <strain evidence="2">Intl2013</strain>
        <tissue evidence="2">Whole animal</tissue>
    </source>
</reference>
<dbReference type="Gene3D" id="2.30.42.10">
    <property type="match status" value="1"/>
</dbReference>
<dbReference type="PANTHER" id="PTHR24135:SF28">
    <property type="entry name" value="LD13733P"/>
    <property type="match status" value="1"/>
</dbReference>
<keyword evidence="3" id="KW-1185">Reference proteome</keyword>
<comment type="caution">
    <text evidence="2">The sequence shown here is derived from an EMBL/GenBank/DDBJ whole genome shotgun (WGS) entry which is preliminary data.</text>
</comment>
<dbReference type="Pfam" id="PF00595">
    <property type="entry name" value="PDZ"/>
    <property type="match status" value="1"/>
</dbReference>
<dbReference type="InterPro" id="IPR051569">
    <property type="entry name" value="SHANK"/>
</dbReference>
<dbReference type="EMBL" id="LWCA01000149">
    <property type="protein sequence ID" value="OAF70428.1"/>
    <property type="molecule type" value="Genomic_DNA"/>
</dbReference>
<protein>
    <recommendedName>
        <fullName evidence="1">PDZ domain-containing protein</fullName>
    </recommendedName>
</protein>
<dbReference type="SUPFAM" id="SSF50156">
    <property type="entry name" value="PDZ domain-like"/>
    <property type="match status" value="1"/>
</dbReference>
<dbReference type="SMART" id="SM00228">
    <property type="entry name" value="PDZ"/>
    <property type="match status" value="1"/>
</dbReference>
<evidence type="ECO:0000313" key="3">
    <source>
        <dbReference type="Proteomes" id="UP000078046"/>
    </source>
</evidence>
<dbReference type="PROSITE" id="PS50106">
    <property type="entry name" value="PDZ"/>
    <property type="match status" value="1"/>
</dbReference>
<proteinExistence type="predicted"/>
<accession>A0A177B808</accession>
<dbReference type="PANTHER" id="PTHR24135">
    <property type="entry name" value="SH3 AND MULTIPLE ANKYRIN REPEAT DOMAINS PROTEIN"/>
    <property type="match status" value="1"/>
</dbReference>